<dbReference type="AlphaFoldDB" id="A0A8J4H4K7"/>
<protein>
    <recommendedName>
        <fullName evidence="1">Methyltransferase type 11 domain-containing protein</fullName>
    </recommendedName>
</protein>
<evidence type="ECO:0000259" key="1">
    <source>
        <dbReference type="Pfam" id="PF08241"/>
    </source>
</evidence>
<dbReference type="Proteomes" id="UP000677918">
    <property type="component" value="Unassembled WGS sequence"/>
</dbReference>
<keyword evidence="3" id="KW-1185">Reference proteome</keyword>
<dbReference type="InterPro" id="IPR013216">
    <property type="entry name" value="Methyltransf_11"/>
</dbReference>
<comment type="caution">
    <text evidence="2">The sequence shown here is derived from an EMBL/GenBank/DDBJ whole genome shotgun (WGS) entry which is preliminary data.</text>
</comment>
<reference evidence="2" key="1">
    <citation type="submission" date="2021-04" db="EMBL/GenBank/DDBJ databases">
        <title>Draft genome sequence of Xylanibacillus composti strain K13.</title>
        <authorList>
            <person name="Uke A."/>
            <person name="Chhe C."/>
            <person name="Baramee S."/>
            <person name="Kosugi A."/>
        </authorList>
    </citation>
    <scope>NUCLEOTIDE SEQUENCE</scope>
    <source>
        <strain evidence="2">K13</strain>
    </source>
</reference>
<dbReference type="InterPro" id="IPR029063">
    <property type="entry name" value="SAM-dependent_MTases_sf"/>
</dbReference>
<dbReference type="SUPFAM" id="SSF53335">
    <property type="entry name" value="S-adenosyl-L-methionine-dependent methyltransferases"/>
    <property type="match status" value="1"/>
</dbReference>
<dbReference type="GO" id="GO:0008757">
    <property type="term" value="F:S-adenosylmethionine-dependent methyltransferase activity"/>
    <property type="evidence" value="ECO:0007669"/>
    <property type="project" value="InterPro"/>
</dbReference>
<dbReference type="EMBL" id="BOVK01000028">
    <property type="protein sequence ID" value="GIQ69491.1"/>
    <property type="molecule type" value="Genomic_DNA"/>
</dbReference>
<organism evidence="2 3">
    <name type="scientific">Xylanibacillus composti</name>
    <dbReference type="NCBI Taxonomy" id="1572762"/>
    <lineage>
        <taxon>Bacteria</taxon>
        <taxon>Bacillati</taxon>
        <taxon>Bacillota</taxon>
        <taxon>Bacilli</taxon>
        <taxon>Bacillales</taxon>
        <taxon>Paenibacillaceae</taxon>
        <taxon>Xylanibacillus</taxon>
    </lineage>
</organism>
<evidence type="ECO:0000313" key="2">
    <source>
        <dbReference type="EMBL" id="GIQ69491.1"/>
    </source>
</evidence>
<name>A0A8J4H4K7_9BACL</name>
<proteinExistence type="predicted"/>
<accession>A0A8J4H4K7</accession>
<gene>
    <name evidence="2" type="ORF">XYCOK13_23150</name>
</gene>
<feature type="domain" description="Methyltransferase type 11" evidence="1">
    <location>
        <begin position="1"/>
        <end position="41"/>
    </location>
</feature>
<dbReference type="Pfam" id="PF08241">
    <property type="entry name" value="Methyltransf_11"/>
    <property type="match status" value="1"/>
</dbReference>
<dbReference type="InterPro" id="IPR050508">
    <property type="entry name" value="Methyltransf_Superfamily"/>
</dbReference>
<dbReference type="PANTHER" id="PTHR42912:SF96">
    <property type="entry name" value="METHYLTRANSFERASE DOMAIN-CONTAINING PROTEIN"/>
    <property type="match status" value="1"/>
</dbReference>
<dbReference type="Gene3D" id="3.40.50.150">
    <property type="entry name" value="Vaccinia Virus protein VP39"/>
    <property type="match status" value="1"/>
</dbReference>
<dbReference type="PANTHER" id="PTHR42912">
    <property type="entry name" value="METHYLTRANSFERASE"/>
    <property type="match status" value="1"/>
</dbReference>
<sequence length="108" mass="11924">MPFETDQFDTVVSTLATCTFPDPAQALKEMQRVCKPGGSILLFEHGKSRWPVLGKLQDKRAKKNAEIVGCYGNRLPLQLVQDSGMHIQSARSSYGDFLVEIVGQPGNE</sequence>
<evidence type="ECO:0000313" key="3">
    <source>
        <dbReference type="Proteomes" id="UP000677918"/>
    </source>
</evidence>